<gene>
    <name evidence="4" type="ORF">JW613_29090</name>
</gene>
<dbReference type="InterPro" id="IPR014030">
    <property type="entry name" value="Ketoacyl_synth_N"/>
</dbReference>
<dbReference type="Pfam" id="PF00109">
    <property type="entry name" value="ketoacyl-synt"/>
    <property type="match status" value="1"/>
</dbReference>
<dbReference type="Proteomes" id="UP000721954">
    <property type="component" value="Unassembled WGS sequence"/>
</dbReference>
<dbReference type="RefSeq" id="WP_209213863.1">
    <property type="nucleotide sequence ID" value="NZ_JAFFZM010000022.1"/>
</dbReference>
<dbReference type="InterPro" id="IPR016039">
    <property type="entry name" value="Thiolase-like"/>
</dbReference>
<dbReference type="SUPFAM" id="SSF53901">
    <property type="entry name" value="Thiolase-like"/>
    <property type="match status" value="2"/>
</dbReference>
<dbReference type="GeneID" id="96262681"/>
<proteinExistence type="predicted"/>
<feature type="region of interest" description="Disordered" evidence="2">
    <location>
        <begin position="358"/>
        <end position="379"/>
    </location>
</feature>
<evidence type="ECO:0000256" key="1">
    <source>
        <dbReference type="ARBA" id="ARBA00022679"/>
    </source>
</evidence>
<keyword evidence="5" id="KW-1185">Reference proteome</keyword>
<feature type="compositionally biased region" description="Low complexity" evidence="2">
    <location>
        <begin position="360"/>
        <end position="372"/>
    </location>
</feature>
<evidence type="ECO:0000256" key="2">
    <source>
        <dbReference type="SAM" id="MobiDB-lite"/>
    </source>
</evidence>
<name>A0ABS3Y599_9ACTN</name>
<feature type="domain" description="Beta-ketoacyl synthase-like N-terminal" evidence="3">
    <location>
        <begin position="1"/>
        <end position="238"/>
    </location>
</feature>
<accession>A0ABS3Y599</accession>
<reference evidence="4 5" key="1">
    <citation type="submission" date="2021-02" db="EMBL/GenBank/DDBJ databases">
        <title>Streptomyces spirodelae sp. nov., isolated from duckweed.</title>
        <authorList>
            <person name="Saimee Y."/>
            <person name="Duangmal K."/>
        </authorList>
    </citation>
    <scope>NUCLEOTIDE SEQUENCE [LARGE SCALE GENOMIC DNA]</scope>
    <source>
        <strain evidence="4 5">DSM 42105</strain>
    </source>
</reference>
<dbReference type="PANTHER" id="PTHR11712:SF336">
    <property type="entry name" value="3-OXOACYL-[ACYL-CARRIER-PROTEIN] SYNTHASE, MITOCHONDRIAL"/>
    <property type="match status" value="1"/>
</dbReference>
<evidence type="ECO:0000313" key="5">
    <source>
        <dbReference type="Proteomes" id="UP000721954"/>
    </source>
</evidence>
<protein>
    <recommendedName>
        <fullName evidence="3">Beta-ketoacyl synthase-like N-terminal domain-containing protein</fullName>
    </recommendedName>
</protein>
<comment type="caution">
    <text evidence="4">The sequence shown here is derived from an EMBL/GenBank/DDBJ whole genome shotgun (WGS) entry which is preliminary data.</text>
</comment>
<evidence type="ECO:0000259" key="3">
    <source>
        <dbReference type="Pfam" id="PF00109"/>
    </source>
</evidence>
<feature type="region of interest" description="Disordered" evidence="2">
    <location>
        <begin position="26"/>
        <end position="50"/>
    </location>
</feature>
<dbReference type="EMBL" id="JAFFZM010000022">
    <property type="protein sequence ID" value="MBO8202312.1"/>
    <property type="molecule type" value="Genomic_DNA"/>
</dbReference>
<organism evidence="4 5">
    <name type="scientific">Streptomyces smyrnaeus</name>
    <dbReference type="NCBI Taxonomy" id="1387713"/>
    <lineage>
        <taxon>Bacteria</taxon>
        <taxon>Bacillati</taxon>
        <taxon>Actinomycetota</taxon>
        <taxon>Actinomycetes</taxon>
        <taxon>Kitasatosporales</taxon>
        <taxon>Streptomycetaceae</taxon>
        <taxon>Streptomyces</taxon>
    </lineage>
</organism>
<feature type="compositionally biased region" description="Pro residues" evidence="2">
    <location>
        <begin position="41"/>
        <end position="50"/>
    </location>
</feature>
<evidence type="ECO:0000313" key="4">
    <source>
        <dbReference type="EMBL" id="MBO8202312.1"/>
    </source>
</evidence>
<dbReference type="InterPro" id="IPR000794">
    <property type="entry name" value="Beta-ketoacyl_synthase"/>
</dbReference>
<sequence>MREVVVTGVGALTSAGVGHEALRQRAVGGAPARNEVERTLPAPPGQPATPPVRVAALPPYDPAEHLGKKGIRTLSAESKAFGVAAVHACRHAGLPASWEQDPSVGIAAGTTSGGLEDYAALFAARLARGVRGVNPAQGPQTGLNAPASAVSILTGAAGPNLTVSTGRAASLDALAAAARAIDSGAATTMLAGGVQLLGYAELTARRRAAPGPGPGPEPGCGFETVAGEAAVVLVLEEAAAARARGARPLARLLGAGSAFGPPVTRPGQRAAHAALGEAGLARTTPTAPTAPTVPAYPVPAVDAAFGDCAGATGAVQAALTVLGLHHRTLPDDTALVLTTDSAEHAEHAGPGSCATALVLGTSTSGTPSTGPSHQGGHSA</sequence>
<keyword evidence="1" id="KW-0808">Transferase</keyword>
<dbReference type="PANTHER" id="PTHR11712">
    <property type="entry name" value="POLYKETIDE SYNTHASE-RELATED"/>
    <property type="match status" value="1"/>
</dbReference>
<dbReference type="Gene3D" id="3.40.47.10">
    <property type="match status" value="1"/>
</dbReference>